<evidence type="ECO:0000256" key="3">
    <source>
        <dbReference type="ARBA" id="ARBA00007154"/>
    </source>
</evidence>
<dbReference type="InterPro" id="IPR014388">
    <property type="entry name" value="3-oxoacid_CoA-transferase"/>
</dbReference>
<dbReference type="FunFam" id="3.40.1080.10:FF:000002">
    <property type="entry name" value="Succinyl-CoA:3-ketoacid-coenzyme A transferase, mitochondrial"/>
    <property type="match status" value="1"/>
</dbReference>
<evidence type="ECO:0000256" key="5">
    <source>
        <dbReference type="ARBA" id="ARBA00022946"/>
    </source>
</evidence>
<dbReference type="InterPro" id="IPR004164">
    <property type="entry name" value="CoA_transf_AS"/>
</dbReference>
<evidence type="ECO:0000256" key="2">
    <source>
        <dbReference type="ARBA" id="ARBA00004753"/>
    </source>
</evidence>
<comment type="similarity">
    <text evidence="3 7">Belongs to the 3-oxoacid CoA-transferase family.</text>
</comment>
<dbReference type="GO" id="GO:0008260">
    <property type="term" value="F:succinyl-CoA:3-oxo-acid CoA-transferase activity"/>
    <property type="evidence" value="ECO:0007669"/>
    <property type="project" value="UniProtKB-EC"/>
</dbReference>
<dbReference type="PANTHER" id="PTHR13707:SF23">
    <property type="entry name" value="SUCCINYL-COA:3-KETOACID-COENZYME A TRANSFERASE"/>
    <property type="match status" value="1"/>
</dbReference>
<sequence length="496" mass="54506">MLKNIVKIKKISNRSIHISKLFNTKFYTTTDEAIYDIKDNSKLLLGGFGTCGVPEKLIEALKRKGVKDLTCVSNSAGTENYGLGILMQSNQIKRMIASYVGANKLFQSRYLAGDLEIEFTPQGTLAEKVRAGAAGIPAFYTPTGYGTLVSDGGSPIRYKDNGKDVEIKSKPKEIREFNGKKFILEESITGDFSLIKAWKADKLGNVIFKNSATNFNVPMAKASKCTIVEVEEIVEIGELEPNNIHLPSIYTDRVVLCKDYKKPIERLMYSDDVNFDASKKDSRSIIASRAALEFKDDMYVNLGIGIPTLIPNYIPKTINIHLHSENGILGIGPFPKRGNADPDLVNATKESITLLPGASIFPSDESFAMIRGSHIDLFVLGAFQVSKYGDISNWLIPGKLVNGIGGAMDIVSAPNANVIVTMEHVDKYGKPKIVEKCSLPLTGKRVVSKIITELAVFDVCKNSGLILIEYKNSIEEVKNKTACDFIISETVKPMVE</sequence>
<dbReference type="Proteomes" id="UP000038045">
    <property type="component" value="Unplaced"/>
</dbReference>
<dbReference type="SUPFAM" id="SSF100950">
    <property type="entry name" value="NagB/RpiA/CoA transferase-like"/>
    <property type="match status" value="2"/>
</dbReference>
<keyword evidence="5" id="KW-0809">Transit peptide</keyword>
<dbReference type="PIRSF" id="PIRSF000858">
    <property type="entry name" value="SCOT-t"/>
    <property type="match status" value="1"/>
</dbReference>
<dbReference type="InterPro" id="IPR037171">
    <property type="entry name" value="NagB/RpiA_transferase-like"/>
</dbReference>
<keyword evidence="6 7" id="KW-0496">Mitochondrion</keyword>
<comment type="catalytic activity">
    <reaction evidence="7">
        <text>a 3-oxo acid + succinyl-CoA = a 3-oxoacyl-CoA + succinate</text>
        <dbReference type="Rhea" id="RHEA:24564"/>
        <dbReference type="ChEBI" id="CHEBI:30031"/>
        <dbReference type="ChEBI" id="CHEBI:35973"/>
        <dbReference type="ChEBI" id="CHEBI:57292"/>
        <dbReference type="ChEBI" id="CHEBI:90726"/>
        <dbReference type="EC" id="2.8.3.5"/>
    </reaction>
</comment>
<dbReference type="PROSITE" id="PS01273">
    <property type="entry name" value="COA_TRANSF_1"/>
    <property type="match status" value="1"/>
</dbReference>
<protein>
    <recommendedName>
        <fullName evidence="7">Succinyl-CoA:3-ketoacid-coenzyme A transferase</fullName>
        <ecNumber evidence="7">2.8.3.5</ecNumber>
    </recommendedName>
</protein>
<comment type="subcellular location">
    <subcellularLocation>
        <location evidence="1">Mitochondrion</location>
    </subcellularLocation>
</comment>
<evidence type="ECO:0000256" key="7">
    <source>
        <dbReference type="PIRNR" id="PIRNR000858"/>
    </source>
</evidence>
<evidence type="ECO:0000256" key="8">
    <source>
        <dbReference type="PIRSR" id="PIRSR000858-1"/>
    </source>
</evidence>
<reference evidence="10" key="1">
    <citation type="submission" date="2017-02" db="UniProtKB">
        <authorList>
            <consortium name="WormBaseParasite"/>
        </authorList>
    </citation>
    <scope>IDENTIFICATION</scope>
</reference>
<dbReference type="Pfam" id="PF01144">
    <property type="entry name" value="CoA_trans"/>
    <property type="match status" value="2"/>
</dbReference>
<dbReference type="GO" id="GO:0005739">
    <property type="term" value="C:mitochondrion"/>
    <property type="evidence" value="ECO:0007669"/>
    <property type="project" value="UniProtKB-SubCell"/>
</dbReference>
<dbReference type="InterPro" id="IPR012792">
    <property type="entry name" value="3-oxoacid_CoA-transf_A"/>
</dbReference>
<evidence type="ECO:0000256" key="6">
    <source>
        <dbReference type="ARBA" id="ARBA00023128"/>
    </source>
</evidence>
<accession>A0A0N4ZFG0</accession>
<comment type="function">
    <text evidence="7">Key enzyme for ketone body catabolism. Transfers the CoA moiety from succinate to acetoacetate. Formation of the enzyme-CoA intermediate proceeds via an unstable anhydride species formed between the carboxylate groups of the enzyme and substrate.</text>
</comment>
<proteinExistence type="inferred from homology"/>
<dbReference type="GO" id="GO:0046952">
    <property type="term" value="P:ketone body catabolic process"/>
    <property type="evidence" value="ECO:0007669"/>
    <property type="project" value="InterPro"/>
</dbReference>
<dbReference type="STRING" id="131310.A0A0N4ZFG0"/>
<evidence type="ECO:0000313" key="10">
    <source>
        <dbReference type="WBParaSite" id="PTRK_0000649100.1"/>
    </source>
</evidence>
<dbReference type="SMART" id="SM00882">
    <property type="entry name" value="CoA_trans"/>
    <property type="match status" value="2"/>
</dbReference>
<dbReference type="Gene3D" id="3.40.1080.10">
    <property type="entry name" value="Glutaconate Coenzyme A-transferase"/>
    <property type="match status" value="2"/>
</dbReference>
<dbReference type="WBParaSite" id="PTRK_0000649100.1">
    <property type="protein sequence ID" value="PTRK_0000649100.1"/>
    <property type="gene ID" value="PTRK_0000649100"/>
</dbReference>
<dbReference type="AlphaFoldDB" id="A0A0N4ZFG0"/>
<evidence type="ECO:0000313" key="9">
    <source>
        <dbReference type="Proteomes" id="UP000038045"/>
    </source>
</evidence>
<dbReference type="NCBIfam" id="TIGR02429">
    <property type="entry name" value="pcaI_scoA_fam"/>
    <property type="match status" value="1"/>
</dbReference>
<dbReference type="NCBIfam" id="TIGR02428">
    <property type="entry name" value="pcaJ_scoB_fam"/>
    <property type="match status" value="1"/>
</dbReference>
<name>A0A0N4ZFG0_PARTI</name>
<feature type="active site" description="5-glutamyl coenzyme A thioester intermediate" evidence="8">
    <location>
        <position position="325"/>
    </location>
</feature>
<comment type="pathway">
    <text evidence="2 7">Ketone metabolism; succinyl-CoA degradation; acetoacetyl-CoA from succinyl-CoA: step 1/1.</text>
</comment>
<dbReference type="InterPro" id="IPR004163">
    <property type="entry name" value="CoA_transf_BS"/>
</dbReference>
<organism evidence="9 10">
    <name type="scientific">Parastrongyloides trichosuri</name>
    <name type="common">Possum-specific nematode worm</name>
    <dbReference type="NCBI Taxonomy" id="131310"/>
    <lineage>
        <taxon>Eukaryota</taxon>
        <taxon>Metazoa</taxon>
        <taxon>Ecdysozoa</taxon>
        <taxon>Nematoda</taxon>
        <taxon>Chromadorea</taxon>
        <taxon>Rhabditida</taxon>
        <taxon>Tylenchina</taxon>
        <taxon>Panagrolaimomorpha</taxon>
        <taxon>Strongyloidoidea</taxon>
        <taxon>Strongyloididae</taxon>
        <taxon>Parastrongyloides</taxon>
    </lineage>
</organism>
<evidence type="ECO:0000256" key="1">
    <source>
        <dbReference type="ARBA" id="ARBA00004173"/>
    </source>
</evidence>
<dbReference type="PANTHER" id="PTHR13707">
    <property type="entry name" value="KETOACID-COENZYME A TRANSFERASE"/>
    <property type="match status" value="1"/>
</dbReference>
<dbReference type="InterPro" id="IPR012791">
    <property type="entry name" value="3-oxoacid_CoA-transf_B"/>
</dbReference>
<keyword evidence="9" id="KW-1185">Reference proteome</keyword>
<dbReference type="UniPathway" id="UPA00929">
    <property type="reaction ID" value="UER00894"/>
</dbReference>
<dbReference type="PROSITE" id="PS01274">
    <property type="entry name" value="COA_TRANSF_2"/>
    <property type="match status" value="1"/>
</dbReference>
<dbReference type="InterPro" id="IPR004165">
    <property type="entry name" value="CoA_trans_fam_I"/>
</dbReference>
<evidence type="ECO:0000256" key="4">
    <source>
        <dbReference type="ARBA" id="ARBA00022679"/>
    </source>
</evidence>
<keyword evidence="4 7" id="KW-0808">Transferase</keyword>
<dbReference type="EC" id="2.8.3.5" evidence="7"/>